<dbReference type="Gene3D" id="1.10.132.60">
    <property type="entry name" value="DNA polymerase family B, C-terminal domain"/>
    <property type="match status" value="1"/>
</dbReference>
<keyword evidence="7" id="KW-0235">DNA replication</keyword>
<dbReference type="GO" id="GO:0003887">
    <property type="term" value="F:DNA-directed DNA polymerase activity"/>
    <property type="evidence" value="ECO:0007669"/>
    <property type="project" value="UniProtKB-KW"/>
</dbReference>
<dbReference type="InterPro" id="IPR050240">
    <property type="entry name" value="DNA_pol_type-B"/>
</dbReference>
<dbReference type="NCBIfam" id="TIGR00592">
    <property type="entry name" value="pol2"/>
    <property type="match status" value="1"/>
</dbReference>
<dbReference type="InterPro" id="IPR006172">
    <property type="entry name" value="DNA-dir_DNA_pol_B"/>
</dbReference>
<dbReference type="SUPFAM" id="SSF53098">
    <property type="entry name" value="Ribonuclease H-like"/>
    <property type="match status" value="1"/>
</dbReference>
<dbReference type="Gene3D" id="1.10.287.690">
    <property type="entry name" value="Helix hairpin bin"/>
    <property type="match status" value="1"/>
</dbReference>
<evidence type="ECO:0000256" key="1">
    <source>
        <dbReference type="ARBA" id="ARBA00005755"/>
    </source>
</evidence>
<keyword evidence="4 7" id="KW-0239">DNA-directed DNA polymerase</keyword>
<dbReference type="AlphaFoldDB" id="A0A133V7V4"/>
<evidence type="ECO:0000256" key="2">
    <source>
        <dbReference type="ARBA" id="ARBA00022679"/>
    </source>
</evidence>
<evidence type="ECO:0000256" key="4">
    <source>
        <dbReference type="ARBA" id="ARBA00022932"/>
    </source>
</evidence>
<proteinExistence type="inferred from homology"/>
<name>A0A133V7V4_9EURY</name>
<evidence type="ECO:0000259" key="10">
    <source>
        <dbReference type="Pfam" id="PF03104"/>
    </source>
</evidence>
<gene>
    <name evidence="11" type="ORF">AKJ44_00060</name>
</gene>
<dbReference type="PROSITE" id="PS00116">
    <property type="entry name" value="DNA_POLYMERASE_B"/>
    <property type="match status" value="1"/>
</dbReference>
<feature type="domain" description="DNA-directed DNA polymerase family B exonuclease" evidence="10">
    <location>
        <begin position="111"/>
        <end position="316"/>
    </location>
</feature>
<keyword evidence="5 7" id="KW-0238">DNA-binding</keyword>
<dbReference type="PATRIC" id="fig|1698274.3.peg.14"/>
<evidence type="ECO:0000256" key="8">
    <source>
        <dbReference type="SAM" id="Coils"/>
    </source>
</evidence>
<dbReference type="InterPro" id="IPR006134">
    <property type="entry name" value="DNA-dir_DNA_pol_B_multi_dom"/>
</dbReference>
<keyword evidence="12" id="KW-1185">Reference proteome</keyword>
<dbReference type="Gene3D" id="3.30.342.10">
    <property type="entry name" value="DNA Polymerase, chain B, domain 1"/>
    <property type="match status" value="1"/>
</dbReference>
<dbReference type="PRINTS" id="PR00106">
    <property type="entry name" value="DNAPOLB"/>
</dbReference>
<keyword evidence="2 7" id="KW-0808">Transferase</keyword>
<dbReference type="Gene3D" id="3.30.420.10">
    <property type="entry name" value="Ribonuclease H-like superfamily/Ribonuclease H"/>
    <property type="match status" value="1"/>
</dbReference>
<organism evidence="11 12">
    <name type="scientific">candidate division MSBL1 archaeon SCGC-AAA261F17</name>
    <dbReference type="NCBI Taxonomy" id="1698274"/>
    <lineage>
        <taxon>Archaea</taxon>
        <taxon>Methanobacteriati</taxon>
        <taxon>Methanobacteriota</taxon>
        <taxon>candidate division MSBL1</taxon>
    </lineage>
</organism>
<dbReference type="SMART" id="SM00486">
    <property type="entry name" value="POLBc"/>
    <property type="match status" value="1"/>
</dbReference>
<comment type="similarity">
    <text evidence="1 7">Belongs to the DNA polymerase type-B family.</text>
</comment>
<dbReference type="GO" id="GO:0003677">
    <property type="term" value="F:DNA binding"/>
    <property type="evidence" value="ECO:0007669"/>
    <property type="project" value="UniProtKB-KW"/>
</dbReference>
<protein>
    <recommendedName>
        <fullName evidence="7">DNA polymerase</fullName>
        <ecNumber evidence="7">2.7.7.7</ecNumber>
    </recommendedName>
</protein>
<dbReference type="InterPro" id="IPR043502">
    <property type="entry name" value="DNA/RNA_pol_sf"/>
</dbReference>
<evidence type="ECO:0000256" key="6">
    <source>
        <dbReference type="ARBA" id="ARBA00049244"/>
    </source>
</evidence>
<dbReference type="SUPFAM" id="SSF56672">
    <property type="entry name" value="DNA/RNA polymerases"/>
    <property type="match status" value="1"/>
</dbReference>
<dbReference type="Gene3D" id="3.90.1600.10">
    <property type="entry name" value="Palm domain of DNA polymerase"/>
    <property type="match status" value="1"/>
</dbReference>
<dbReference type="EC" id="2.7.7.7" evidence="7"/>
<sequence>MLLDSDYLKTRKPPAMRLFIKKDGGIVTVLDPHFTHYFYVESENPQKIAKAIERVEAEKYGKKVSPKSTKVVERKFLGEEKKVIKVLADSPRDITPLRKEIKDFPEVKGFYEHDIPPARRYLIEHELTSMSGVKAEGESQKGDYGEELVLTKPPESIEGADEELNILAFDIETYGPTGNPRAEKDPIVMISVSDNQGLEKILTWKDFDLNLDYVEVLDDEKSMIERFIQLVQERDADIIMGYNTDLFDFPYLTQRAEKLDIKLELGRDGSEPSTKKRRFATVTKIAGRVHADVYAMVEFLSRIGAIRLIDYTLENVYKHVIGKEKPDLEYSDIPKAWDEGGEKARELVEYSLSDAKATLELGTEILPLFTELSRTVKQSLFDVSRMTPGQLVEWLLIFNAHKINELILPRPLGREYKRRRGETYIGGYVKEPTPGLHEDLVVFDFRSLYPTIIITHNIDPATLDGERCPSEETVTAPDLEYEFCQDRKGFIPETLKGLVEGRAKLKQEMSQLDEESREYQSLYNRQWALKIIANSFYGMLGYPRARWYSKECAESVTSFGRHYIKDTIEMAKDEGFEVIYGDTDSLFAKLNGKSREDVENFLNKVNESLPGIMKLELEDYYKRGVFVTKKRYAMISEDDKIVVKGLEFVRRDWAALAKRTQEQVIEAILHDASPEKAAKIVLETTKAIKQGEVDLDDLVIHTQLKKPLDEYKARGPHVAAAERLQKLGEEVEPGMTITYIVEKGSGSISDRAIPTSDFEGRDYDPDYYVENQVLPAVMRIMEVLDYGEEDLRHEETRQVKLGKFK</sequence>
<evidence type="ECO:0000256" key="3">
    <source>
        <dbReference type="ARBA" id="ARBA00022695"/>
    </source>
</evidence>
<evidence type="ECO:0000313" key="12">
    <source>
        <dbReference type="Proteomes" id="UP000070035"/>
    </source>
</evidence>
<keyword evidence="3 7" id="KW-0548">Nucleotidyltransferase</keyword>
<dbReference type="InterPro" id="IPR042087">
    <property type="entry name" value="DNA_pol_B_thumb"/>
</dbReference>
<dbReference type="Pfam" id="PF00136">
    <property type="entry name" value="DNA_pol_B"/>
    <property type="match status" value="1"/>
</dbReference>
<accession>A0A133V7V4</accession>
<keyword evidence="8" id="KW-0175">Coiled coil</keyword>
<dbReference type="GO" id="GO:0000166">
    <property type="term" value="F:nucleotide binding"/>
    <property type="evidence" value="ECO:0007669"/>
    <property type="project" value="InterPro"/>
</dbReference>
<dbReference type="Pfam" id="PF03104">
    <property type="entry name" value="DNA_pol_B_exo1"/>
    <property type="match status" value="1"/>
</dbReference>
<dbReference type="InterPro" id="IPR012337">
    <property type="entry name" value="RNaseH-like_sf"/>
</dbReference>
<feature type="coiled-coil region" evidence="8">
    <location>
        <begin position="495"/>
        <end position="525"/>
    </location>
</feature>
<feature type="domain" description="DNA-directed DNA polymerase family B multifunctional" evidence="9">
    <location>
        <begin position="397"/>
        <end position="783"/>
    </location>
</feature>
<dbReference type="PANTHER" id="PTHR10322">
    <property type="entry name" value="DNA POLYMERASE CATALYTIC SUBUNIT"/>
    <property type="match status" value="1"/>
</dbReference>
<dbReference type="InterPro" id="IPR036397">
    <property type="entry name" value="RNaseH_sf"/>
</dbReference>
<dbReference type="InterPro" id="IPR023211">
    <property type="entry name" value="DNA_pol_palm_dom_sf"/>
</dbReference>
<dbReference type="GO" id="GO:0006261">
    <property type="term" value="P:DNA-templated DNA replication"/>
    <property type="evidence" value="ECO:0007669"/>
    <property type="project" value="TreeGrafter"/>
</dbReference>
<reference evidence="11 12" key="1">
    <citation type="journal article" date="2016" name="Sci. Rep.">
        <title>Metabolic traits of an uncultured archaeal lineage -MSBL1- from brine pools of the Red Sea.</title>
        <authorList>
            <person name="Mwirichia R."/>
            <person name="Alam I."/>
            <person name="Rashid M."/>
            <person name="Vinu M."/>
            <person name="Ba-Alawi W."/>
            <person name="Anthony Kamau A."/>
            <person name="Kamanda Ngugi D."/>
            <person name="Goker M."/>
            <person name="Klenk H.P."/>
            <person name="Bajic V."/>
            <person name="Stingl U."/>
        </authorList>
    </citation>
    <scope>NUCLEOTIDE SEQUENCE [LARGE SCALE GENOMIC DNA]</scope>
    <source>
        <strain evidence="11">SCGC-AAA261F17</strain>
    </source>
</reference>
<evidence type="ECO:0000259" key="9">
    <source>
        <dbReference type="Pfam" id="PF00136"/>
    </source>
</evidence>
<dbReference type="PANTHER" id="PTHR10322:SF23">
    <property type="entry name" value="DNA POLYMERASE DELTA CATALYTIC SUBUNIT"/>
    <property type="match status" value="1"/>
</dbReference>
<dbReference type="InterPro" id="IPR006133">
    <property type="entry name" value="DNA-dir_DNA_pol_B_exonuc"/>
</dbReference>
<comment type="caution">
    <text evidence="11">The sequence shown here is derived from an EMBL/GenBank/DDBJ whole genome shotgun (WGS) entry which is preliminary data.</text>
</comment>
<comment type="catalytic activity">
    <reaction evidence="6 7">
        <text>DNA(n) + a 2'-deoxyribonucleoside 5'-triphosphate = DNA(n+1) + diphosphate</text>
        <dbReference type="Rhea" id="RHEA:22508"/>
        <dbReference type="Rhea" id="RHEA-COMP:17339"/>
        <dbReference type="Rhea" id="RHEA-COMP:17340"/>
        <dbReference type="ChEBI" id="CHEBI:33019"/>
        <dbReference type="ChEBI" id="CHEBI:61560"/>
        <dbReference type="ChEBI" id="CHEBI:173112"/>
        <dbReference type="EC" id="2.7.7.7"/>
    </reaction>
</comment>
<evidence type="ECO:0000256" key="7">
    <source>
        <dbReference type="RuleBase" id="RU000442"/>
    </source>
</evidence>
<dbReference type="Proteomes" id="UP000070035">
    <property type="component" value="Unassembled WGS sequence"/>
</dbReference>
<evidence type="ECO:0000313" key="11">
    <source>
        <dbReference type="EMBL" id="KXB02540.1"/>
    </source>
</evidence>
<evidence type="ECO:0000256" key="5">
    <source>
        <dbReference type="ARBA" id="ARBA00023125"/>
    </source>
</evidence>
<dbReference type="InterPro" id="IPR017964">
    <property type="entry name" value="DNA-dir_DNA_pol_B_CS"/>
</dbReference>
<dbReference type="EMBL" id="LHXY01000001">
    <property type="protein sequence ID" value="KXB02540.1"/>
    <property type="molecule type" value="Genomic_DNA"/>
</dbReference>